<dbReference type="AlphaFoldDB" id="A0A0U2NNS0"/>
<sequence>MYRSIQNNQPQQLNQKVISHYRSLKRRNDIFMVILLWIILSCGFFFTLFFITENHYPAKIDSYDRQLLKLEQERTDILAGNIDTATKSFDTVLQENLDNLKEYPQQENNYSVVIDGTDSNLVINKNNIFVSDNANMLDAAVKKKIYDLNKQLAASTNGAQLEVVTVSKLPRGEDIESYANKIFNQLGIGSKNENNGVLYLVALDEREFRLEVGYGLEGLIPDGLADTIINDDTVVDQFKEENYTVAVTQVVDNVFALMNTKTALVDSKINQVEQQRSSAKFAHWGLFILLLSIIVVGLVLITRLVRARMSLKLSYDAYQEQVSSSTNEIHQSDSQLLLEKIKQTDLYYIMLSGAFLISSRRGIRRARARGRLLKNPTAQPKAFGRILIGDTLYSGNGDILTTAYLTSNYNATNWSDNDSSGSGNGGSSWGSFGGGSSGGGGASGGW</sequence>
<dbReference type="InterPro" id="IPR007621">
    <property type="entry name" value="TPM_dom"/>
</dbReference>
<dbReference type="RefSeq" id="WP_208929605.1">
    <property type="nucleotide sequence ID" value="NZ_CP013655.1"/>
</dbReference>
<evidence type="ECO:0000313" key="5">
    <source>
        <dbReference type="Proteomes" id="UP000067523"/>
    </source>
</evidence>
<feature type="compositionally biased region" description="Gly residues" evidence="1">
    <location>
        <begin position="422"/>
        <end position="446"/>
    </location>
</feature>
<dbReference type="Proteomes" id="UP000067523">
    <property type="component" value="Chromosome"/>
</dbReference>
<dbReference type="KEGG" id="erx:ATZ35_04015"/>
<dbReference type="STRING" id="118060.ATZ35_04015"/>
<dbReference type="PANTHER" id="PTHR30373:SF2">
    <property type="entry name" value="UPF0603 PROTEIN YGCG"/>
    <property type="match status" value="1"/>
</dbReference>
<dbReference type="Gene3D" id="3.10.310.50">
    <property type="match status" value="1"/>
</dbReference>
<evidence type="ECO:0000313" key="4">
    <source>
        <dbReference type="EMBL" id="ALS36354.1"/>
    </source>
</evidence>
<reference evidence="5" key="1">
    <citation type="submission" date="2015-12" db="EMBL/GenBank/DDBJ databases">
        <authorList>
            <person name="Lauer A."/>
            <person name="Humrighouse B."/>
            <person name="Loparev V."/>
            <person name="Shewmaker P.L."/>
            <person name="Whitney A.M."/>
            <person name="McLaughlin R.W."/>
        </authorList>
    </citation>
    <scope>NUCLEOTIDE SEQUENCE [LARGE SCALE GENOMIC DNA]</scope>
    <source>
        <strain evidence="5">LMG 26678</strain>
    </source>
</reference>
<name>A0A0U2NNS0_9ENTE</name>
<evidence type="ECO:0000256" key="2">
    <source>
        <dbReference type="SAM" id="Phobius"/>
    </source>
</evidence>
<evidence type="ECO:0000256" key="1">
    <source>
        <dbReference type="SAM" id="MobiDB-lite"/>
    </source>
</evidence>
<feature type="region of interest" description="Disordered" evidence="1">
    <location>
        <begin position="417"/>
        <end position="446"/>
    </location>
</feature>
<feature type="transmembrane region" description="Helical" evidence="2">
    <location>
        <begin position="30"/>
        <end position="51"/>
    </location>
</feature>
<accession>A0A0U2NNS0</accession>
<keyword evidence="2" id="KW-0812">Transmembrane</keyword>
<keyword evidence="5" id="KW-1185">Reference proteome</keyword>
<dbReference type="PANTHER" id="PTHR30373">
    <property type="entry name" value="UPF0603 PROTEIN YGCG"/>
    <property type="match status" value="1"/>
</dbReference>
<protein>
    <recommendedName>
        <fullName evidence="3">TPM domain-containing protein</fullName>
    </recommendedName>
</protein>
<feature type="domain" description="TPM" evidence="3">
    <location>
        <begin position="130"/>
        <end position="255"/>
    </location>
</feature>
<dbReference type="EMBL" id="CP013655">
    <property type="protein sequence ID" value="ALS36354.1"/>
    <property type="molecule type" value="Genomic_DNA"/>
</dbReference>
<keyword evidence="2" id="KW-0472">Membrane</keyword>
<proteinExistence type="predicted"/>
<evidence type="ECO:0000259" key="3">
    <source>
        <dbReference type="Pfam" id="PF04536"/>
    </source>
</evidence>
<dbReference type="Pfam" id="PF04536">
    <property type="entry name" value="TPM_phosphatase"/>
    <property type="match status" value="1"/>
</dbReference>
<organism evidence="4 5">
    <name type="scientific">Enterococcus rotai</name>
    <dbReference type="NCBI Taxonomy" id="118060"/>
    <lineage>
        <taxon>Bacteria</taxon>
        <taxon>Bacillati</taxon>
        <taxon>Bacillota</taxon>
        <taxon>Bacilli</taxon>
        <taxon>Lactobacillales</taxon>
        <taxon>Enterococcaceae</taxon>
        <taxon>Enterococcus</taxon>
    </lineage>
</organism>
<gene>
    <name evidence="4" type="ORF">ATZ35_04015</name>
</gene>
<keyword evidence="2" id="KW-1133">Transmembrane helix</keyword>
<feature type="transmembrane region" description="Helical" evidence="2">
    <location>
        <begin position="284"/>
        <end position="305"/>
    </location>
</feature>